<keyword evidence="5" id="KW-0131">Cell cycle</keyword>
<evidence type="ECO:0000256" key="2">
    <source>
        <dbReference type="ARBA" id="ARBA00022490"/>
    </source>
</evidence>
<gene>
    <name evidence="7" type="ORF">UAU_02895</name>
</gene>
<keyword evidence="3" id="KW-0132">Cell division</keyword>
<dbReference type="GO" id="GO:0005737">
    <property type="term" value="C:cytoplasm"/>
    <property type="evidence" value="ECO:0007669"/>
    <property type="project" value="UniProtKB-SubCell"/>
</dbReference>
<protein>
    <submittedName>
        <fullName evidence="7">DivIVA domain-containing protein</fullName>
    </submittedName>
</protein>
<dbReference type="Proteomes" id="UP000013782">
    <property type="component" value="Unassembled WGS sequence"/>
</dbReference>
<name>R2Q9Z9_9ENTE</name>
<dbReference type="Pfam" id="PF05103">
    <property type="entry name" value="DivIVA"/>
    <property type="match status" value="1"/>
</dbReference>
<evidence type="ECO:0000256" key="3">
    <source>
        <dbReference type="ARBA" id="ARBA00022618"/>
    </source>
</evidence>
<dbReference type="AlphaFoldDB" id="R2Q9Z9"/>
<dbReference type="InterPro" id="IPR007793">
    <property type="entry name" value="DivIVA_fam"/>
</dbReference>
<evidence type="ECO:0000313" key="8">
    <source>
        <dbReference type="Proteomes" id="UP000013782"/>
    </source>
</evidence>
<evidence type="ECO:0000256" key="5">
    <source>
        <dbReference type="ARBA" id="ARBA00023306"/>
    </source>
</evidence>
<accession>R2Q9Z9</accession>
<organism evidence="7 8">
    <name type="scientific">Enterococcus pallens ATCC BAA-351</name>
    <dbReference type="NCBI Taxonomy" id="1158607"/>
    <lineage>
        <taxon>Bacteria</taxon>
        <taxon>Bacillati</taxon>
        <taxon>Bacillota</taxon>
        <taxon>Bacilli</taxon>
        <taxon>Lactobacillales</taxon>
        <taxon>Enterococcaceae</taxon>
        <taxon>Enterococcus</taxon>
    </lineage>
</organism>
<proteinExistence type="predicted"/>
<dbReference type="EMBL" id="AJAQ01000018">
    <property type="protein sequence ID" value="EOH93252.1"/>
    <property type="molecule type" value="Genomic_DNA"/>
</dbReference>
<evidence type="ECO:0000256" key="6">
    <source>
        <dbReference type="SAM" id="Coils"/>
    </source>
</evidence>
<feature type="coiled-coil region" evidence="6">
    <location>
        <begin position="147"/>
        <end position="239"/>
    </location>
</feature>
<keyword evidence="8" id="KW-1185">Reference proteome</keyword>
<evidence type="ECO:0000256" key="4">
    <source>
        <dbReference type="ARBA" id="ARBA00023054"/>
    </source>
</evidence>
<dbReference type="RefSeq" id="WP_010757877.1">
    <property type="nucleotide sequence ID" value="NZ_ASWD01000001.1"/>
</dbReference>
<keyword evidence="4 6" id="KW-0175">Coiled coil</keyword>
<dbReference type="Gene3D" id="6.10.250.660">
    <property type="match status" value="1"/>
</dbReference>
<sequence length="272" mass="32467">MKFDSDKIKKTTFPVASFSGYRKYDVDDFLHYVAKDYRRFEQDKEDLQEDIEMIAAQQKKQEDEFSKERSRYVIELHEQKKRMEELEGRLKQLICEREQEATNKQTSTTFQEAILISQETALEIERSAEREGAKIIEEAHVERGRIIKEAKEEKQTILNEAEEKRHVIEQRADQLLTEAEQRKQEVEAHCQQELMKLEQEKEAMLQQAKHELNLLAEEMAQTKQEIEAAKREEINFRDTLIYDYKAALAKLNDVKWQNWERAFEDQLHQIQA</sequence>
<dbReference type="HOGENOM" id="CLU_1025802_0_0_9"/>
<keyword evidence="2" id="KW-0963">Cytoplasm</keyword>
<dbReference type="PATRIC" id="fig|1158607.3.peg.2886"/>
<dbReference type="NCBIfam" id="TIGR03544">
    <property type="entry name" value="DivI1A_domain"/>
    <property type="match status" value="1"/>
</dbReference>
<comment type="caution">
    <text evidence="7">The sequence shown here is derived from an EMBL/GenBank/DDBJ whole genome shotgun (WGS) entry which is preliminary data.</text>
</comment>
<feature type="coiled-coil region" evidence="6">
    <location>
        <begin position="37"/>
        <end position="103"/>
    </location>
</feature>
<dbReference type="GO" id="GO:0051301">
    <property type="term" value="P:cell division"/>
    <property type="evidence" value="ECO:0007669"/>
    <property type="project" value="UniProtKB-KW"/>
</dbReference>
<comment type="subcellular location">
    <subcellularLocation>
        <location evidence="1">Cytoplasm</location>
    </subcellularLocation>
</comment>
<dbReference type="InterPro" id="IPR019933">
    <property type="entry name" value="DivIVA_domain"/>
</dbReference>
<reference evidence="7 8" key="1">
    <citation type="submission" date="2013-02" db="EMBL/GenBank/DDBJ databases">
        <title>The Genome Sequence of Enterococcus pallens BAA-351.</title>
        <authorList>
            <consortium name="The Broad Institute Genome Sequencing Platform"/>
            <consortium name="The Broad Institute Genome Sequencing Center for Infectious Disease"/>
            <person name="Earl A.M."/>
            <person name="Gilmore M.S."/>
            <person name="Lebreton F."/>
            <person name="Walker B."/>
            <person name="Young S.K."/>
            <person name="Zeng Q."/>
            <person name="Gargeya S."/>
            <person name="Fitzgerald M."/>
            <person name="Haas B."/>
            <person name="Abouelleil A."/>
            <person name="Alvarado L."/>
            <person name="Arachchi H.M."/>
            <person name="Berlin A.M."/>
            <person name="Chapman S.B."/>
            <person name="Dewar J."/>
            <person name="Goldberg J."/>
            <person name="Griggs A."/>
            <person name="Gujja S."/>
            <person name="Hansen M."/>
            <person name="Howarth C."/>
            <person name="Imamovic A."/>
            <person name="Larimer J."/>
            <person name="McCowan C."/>
            <person name="Murphy C."/>
            <person name="Neiman D."/>
            <person name="Pearson M."/>
            <person name="Priest M."/>
            <person name="Roberts A."/>
            <person name="Saif S."/>
            <person name="Shea T."/>
            <person name="Sisk P."/>
            <person name="Sykes S."/>
            <person name="Wortman J."/>
            <person name="Nusbaum C."/>
            <person name="Birren B."/>
        </authorList>
    </citation>
    <scope>NUCLEOTIDE SEQUENCE [LARGE SCALE GENOMIC DNA]</scope>
    <source>
        <strain evidence="7 8">ATCC BAA-351</strain>
    </source>
</reference>
<evidence type="ECO:0000313" key="7">
    <source>
        <dbReference type="EMBL" id="EOH93252.1"/>
    </source>
</evidence>
<dbReference type="STRING" id="160454.RV10_GL004701"/>
<evidence type="ECO:0000256" key="1">
    <source>
        <dbReference type="ARBA" id="ARBA00004496"/>
    </source>
</evidence>
<dbReference type="OrthoDB" id="2198036at2"/>